<evidence type="ECO:0000313" key="1">
    <source>
        <dbReference type="EMBL" id="ODS31691.1"/>
    </source>
</evidence>
<dbReference type="Proteomes" id="UP000094056">
    <property type="component" value="Unassembled WGS sequence"/>
</dbReference>
<proteinExistence type="predicted"/>
<organism evidence="1 2">
    <name type="scientific">Candidatus Scalindua rubra</name>
    <dbReference type="NCBI Taxonomy" id="1872076"/>
    <lineage>
        <taxon>Bacteria</taxon>
        <taxon>Pseudomonadati</taxon>
        <taxon>Planctomycetota</taxon>
        <taxon>Candidatus Brocadiia</taxon>
        <taxon>Candidatus Brocadiales</taxon>
        <taxon>Candidatus Scalinduaceae</taxon>
        <taxon>Candidatus Scalindua</taxon>
    </lineage>
</organism>
<gene>
    <name evidence="1" type="ORF">SCARUB_03179</name>
</gene>
<dbReference type="EMBL" id="MAYW01000100">
    <property type="protein sequence ID" value="ODS31691.1"/>
    <property type="molecule type" value="Genomic_DNA"/>
</dbReference>
<protein>
    <submittedName>
        <fullName evidence="1">Uncharacterized protein</fullName>
    </submittedName>
</protein>
<accession>A0A1E3X7S1</accession>
<sequence length="64" mass="7397">MENELKCPTCGSYEFYYAGIQTFDNPIRKYLDLWTCNNCHSTISTKIKTEKVADFSLTKTAFES</sequence>
<comment type="caution">
    <text evidence="1">The sequence shown here is derived from an EMBL/GenBank/DDBJ whole genome shotgun (WGS) entry which is preliminary data.</text>
</comment>
<evidence type="ECO:0000313" key="2">
    <source>
        <dbReference type="Proteomes" id="UP000094056"/>
    </source>
</evidence>
<name>A0A1E3X7S1_9BACT</name>
<dbReference type="AlphaFoldDB" id="A0A1E3X7S1"/>
<reference evidence="1 2" key="1">
    <citation type="submission" date="2016-07" db="EMBL/GenBank/DDBJ databases">
        <title>Draft genome of Scalindua rubra, obtained from a brine-seawater interface in the Red Sea, sheds light on salt adaptation in anammox bacteria.</title>
        <authorList>
            <person name="Speth D.R."/>
            <person name="Lagkouvardos I."/>
            <person name="Wang Y."/>
            <person name="Qian P.-Y."/>
            <person name="Dutilh B.E."/>
            <person name="Jetten M.S."/>
        </authorList>
    </citation>
    <scope>NUCLEOTIDE SEQUENCE [LARGE SCALE GENOMIC DNA]</scope>
    <source>
        <strain evidence="1">BSI-1</strain>
    </source>
</reference>